<keyword evidence="7 11" id="KW-0521">NADP</keyword>
<evidence type="ECO:0000313" key="13">
    <source>
        <dbReference type="EMBL" id="KPA81045.1"/>
    </source>
</evidence>
<keyword evidence="14" id="KW-1185">Reference proteome</keyword>
<evidence type="ECO:0000256" key="6">
    <source>
        <dbReference type="ARBA" id="ARBA00022842"/>
    </source>
</evidence>
<comment type="subunit">
    <text evidence="2">Homodimer.</text>
</comment>
<comment type="similarity">
    <text evidence="1">Belongs to the isocitrate and isopropylmalate dehydrogenases family.</text>
</comment>
<feature type="domain" description="Isopropylmalate dehydrogenase-like" evidence="12">
    <location>
        <begin position="19"/>
        <end position="416"/>
    </location>
</feature>
<proteinExistence type="inferred from homology"/>
<name>A0A0M9G2I7_LEPPY</name>
<dbReference type="Pfam" id="PF00180">
    <property type="entry name" value="Iso_dh"/>
    <property type="match status" value="1"/>
</dbReference>
<dbReference type="GO" id="GO:0000287">
    <property type="term" value="F:magnesium ion binding"/>
    <property type="evidence" value="ECO:0007669"/>
    <property type="project" value="InterPro"/>
</dbReference>
<evidence type="ECO:0000256" key="8">
    <source>
        <dbReference type="ARBA" id="ARBA00023002"/>
    </source>
</evidence>
<organism evidence="13 14">
    <name type="scientific">Leptomonas pyrrhocoris</name>
    <name type="common">Firebug parasite</name>
    <dbReference type="NCBI Taxonomy" id="157538"/>
    <lineage>
        <taxon>Eukaryota</taxon>
        <taxon>Discoba</taxon>
        <taxon>Euglenozoa</taxon>
        <taxon>Kinetoplastea</taxon>
        <taxon>Metakinetoplastina</taxon>
        <taxon>Trypanosomatida</taxon>
        <taxon>Trypanosomatidae</taxon>
        <taxon>Leishmaniinae</taxon>
        <taxon>Leptomonas</taxon>
    </lineage>
</organism>
<comment type="caution">
    <text evidence="13">The sequence shown here is derived from an EMBL/GenBank/DDBJ whole genome shotgun (WGS) entry which is preliminary data.</text>
</comment>
<dbReference type="InterPro" id="IPR024084">
    <property type="entry name" value="IsoPropMal-DH-like_dom"/>
</dbReference>
<dbReference type="Gene3D" id="3.40.718.10">
    <property type="entry name" value="Isopropylmalate Dehydrogenase"/>
    <property type="match status" value="1"/>
</dbReference>
<evidence type="ECO:0000256" key="2">
    <source>
        <dbReference type="ARBA" id="ARBA00011738"/>
    </source>
</evidence>
<gene>
    <name evidence="13" type="ORF">ABB37_04412</name>
</gene>
<keyword evidence="9 11" id="KW-0464">Manganese</keyword>
<accession>A0A0M9G2I7</accession>
<evidence type="ECO:0000256" key="4">
    <source>
        <dbReference type="ARBA" id="ARBA00022532"/>
    </source>
</evidence>
<dbReference type="PANTHER" id="PTHR43504:SF1">
    <property type="entry name" value="ISOCITRATE DEHYDROGENASE [NADP]"/>
    <property type="match status" value="1"/>
</dbReference>
<evidence type="ECO:0000256" key="11">
    <source>
        <dbReference type="RuleBase" id="RU004446"/>
    </source>
</evidence>
<comment type="cofactor">
    <cofactor evidence="11">
        <name>Mg(2+)</name>
        <dbReference type="ChEBI" id="CHEBI:18420"/>
    </cofactor>
    <cofactor evidence="11">
        <name>Mn(2+)</name>
        <dbReference type="ChEBI" id="CHEBI:29035"/>
    </cofactor>
</comment>
<dbReference type="PROSITE" id="PS00470">
    <property type="entry name" value="IDH_IMDH"/>
    <property type="match status" value="1"/>
</dbReference>
<dbReference type="GO" id="GO:0006097">
    <property type="term" value="P:glyoxylate cycle"/>
    <property type="evidence" value="ECO:0007669"/>
    <property type="project" value="UniProtKB-KW"/>
</dbReference>
<dbReference type="SUPFAM" id="SSF53659">
    <property type="entry name" value="Isocitrate/Isopropylmalate dehydrogenase-like"/>
    <property type="match status" value="1"/>
</dbReference>
<dbReference type="VEuPathDB" id="TriTrypDB:LpyrH10_07_2190"/>
<keyword evidence="3 11" id="KW-0329">Glyoxylate bypass</keyword>
<dbReference type="EC" id="1.1.1.42" evidence="11"/>
<dbReference type="GO" id="GO:0006099">
    <property type="term" value="P:tricarboxylic acid cycle"/>
    <property type="evidence" value="ECO:0007669"/>
    <property type="project" value="UniProtKB-KW"/>
</dbReference>
<dbReference type="GO" id="GO:0051287">
    <property type="term" value="F:NAD binding"/>
    <property type="evidence" value="ECO:0007669"/>
    <property type="project" value="InterPro"/>
</dbReference>
<dbReference type="SMART" id="SM01329">
    <property type="entry name" value="Iso_dh"/>
    <property type="match status" value="1"/>
</dbReference>
<keyword evidence="4 11" id="KW-0816">Tricarboxylic acid cycle</keyword>
<evidence type="ECO:0000256" key="3">
    <source>
        <dbReference type="ARBA" id="ARBA00022435"/>
    </source>
</evidence>
<dbReference type="OrthoDB" id="419183at2759"/>
<evidence type="ECO:0000256" key="1">
    <source>
        <dbReference type="ARBA" id="ARBA00007769"/>
    </source>
</evidence>
<dbReference type="InterPro" id="IPR019818">
    <property type="entry name" value="IsoCit/isopropylmalate_DH_CS"/>
</dbReference>
<evidence type="ECO:0000313" key="14">
    <source>
        <dbReference type="Proteomes" id="UP000037923"/>
    </source>
</evidence>
<evidence type="ECO:0000256" key="9">
    <source>
        <dbReference type="ARBA" id="ARBA00023211"/>
    </source>
</evidence>
<keyword evidence="6" id="KW-0460">Magnesium</keyword>
<protein>
    <recommendedName>
        <fullName evidence="11">Isocitrate dehydrogenase [NADP]</fullName>
        <ecNumber evidence="11">1.1.1.42</ecNumber>
    </recommendedName>
</protein>
<dbReference type="InterPro" id="IPR004439">
    <property type="entry name" value="Isocitrate_DH_NADP_dimer_prok"/>
</dbReference>
<sequence length="425" mass="46126">MADIITFSDGKLAVPSHPTIPYIEGDGIGKEITAAARRIFDAAVVKAYGDARKVSWMEVLAGQKAFDAKGTWLPDETIESFGKYRVGLKGPLTTPVGEGIRSLNVVLRRRLDLFVCVRPVRWFTGVGSPMKHPEWVDMVVFRENTEDIYSGIEWAQGSPEAQKFTQFLVKEMGVKEVRFPATSAYGVKPVSVEGSERLVRAAIQFAVDHHLPSVTLVHKGNIMKFTEGGFKKWGYALAEREFADAVFTATQYDALKEKSGKEAADAAMRAATDSGKVIIKDCICDAFLQNTVLRPLDYSVIATMNLNGDYISDQLAALVGGIGISPGGNINYTTGHAIFEATHGTAPDIAGQGTANPSSLILSGAMMFDYMGWSEVFAHIINAMEMVFQSNMATGDLTRQMQGAKTLSTEEFADAIIKKINGDGA</sequence>
<comment type="catalytic activity">
    <reaction evidence="10">
        <text>D-threo-isocitrate + NADP(+) = 2-oxoglutarate + CO2 + NADPH</text>
        <dbReference type="Rhea" id="RHEA:19629"/>
        <dbReference type="ChEBI" id="CHEBI:15562"/>
        <dbReference type="ChEBI" id="CHEBI:16526"/>
        <dbReference type="ChEBI" id="CHEBI:16810"/>
        <dbReference type="ChEBI" id="CHEBI:57783"/>
        <dbReference type="ChEBI" id="CHEBI:58349"/>
        <dbReference type="EC" id="1.1.1.42"/>
    </reaction>
</comment>
<reference evidence="13 14" key="1">
    <citation type="submission" date="2015-07" db="EMBL/GenBank/DDBJ databases">
        <title>High-quality genome of monoxenous trypanosomatid Leptomonas pyrrhocoris.</title>
        <authorList>
            <person name="Flegontov P."/>
            <person name="Butenko A."/>
            <person name="Firsov S."/>
            <person name="Vlcek C."/>
            <person name="Logacheva M.D."/>
            <person name="Field M."/>
            <person name="Filatov D."/>
            <person name="Flegontova O."/>
            <person name="Gerasimov E."/>
            <person name="Jackson A.P."/>
            <person name="Kelly S."/>
            <person name="Opperdoes F."/>
            <person name="O'Reilly A."/>
            <person name="Votypka J."/>
            <person name="Yurchenko V."/>
            <person name="Lukes J."/>
        </authorList>
    </citation>
    <scope>NUCLEOTIDE SEQUENCE [LARGE SCALE GENOMIC DNA]</scope>
    <source>
        <strain evidence="13">H10</strain>
    </source>
</reference>
<evidence type="ECO:0000256" key="10">
    <source>
        <dbReference type="ARBA" id="ARBA00023554"/>
    </source>
</evidence>
<dbReference type="NCBIfam" id="TIGR00183">
    <property type="entry name" value="prok_nadp_idh"/>
    <property type="match status" value="1"/>
</dbReference>
<evidence type="ECO:0000256" key="5">
    <source>
        <dbReference type="ARBA" id="ARBA00022723"/>
    </source>
</evidence>
<dbReference type="EMBL" id="LGTL01000007">
    <property type="protein sequence ID" value="KPA81045.1"/>
    <property type="molecule type" value="Genomic_DNA"/>
</dbReference>
<evidence type="ECO:0000256" key="7">
    <source>
        <dbReference type="ARBA" id="ARBA00022857"/>
    </source>
</evidence>
<dbReference type="OMA" id="VRPCRYY"/>
<dbReference type="PANTHER" id="PTHR43504">
    <property type="entry name" value="ISOCITRATE DEHYDROGENASE [NADP]"/>
    <property type="match status" value="1"/>
</dbReference>
<dbReference type="RefSeq" id="XP_015659484.1">
    <property type="nucleotide sequence ID" value="XM_015802083.1"/>
</dbReference>
<evidence type="ECO:0000259" key="12">
    <source>
        <dbReference type="SMART" id="SM01329"/>
    </source>
</evidence>
<dbReference type="GO" id="GO:0004450">
    <property type="term" value="F:isocitrate dehydrogenase (NADP+) activity"/>
    <property type="evidence" value="ECO:0007669"/>
    <property type="project" value="UniProtKB-EC"/>
</dbReference>
<keyword evidence="5 11" id="KW-0479">Metal-binding</keyword>
<dbReference type="NCBIfam" id="NF005425">
    <property type="entry name" value="PRK07006.1"/>
    <property type="match status" value="1"/>
</dbReference>
<dbReference type="Proteomes" id="UP000037923">
    <property type="component" value="Unassembled WGS sequence"/>
</dbReference>
<keyword evidence="8" id="KW-0560">Oxidoreductase</keyword>
<dbReference type="AlphaFoldDB" id="A0A0M9G2I7"/>
<dbReference type="GeneID" id="26904703"/>